<protein>
    <recommendedName>
        <fullName evidence="4">Integral membrane protein</fullName>
    </recommendedName>
</protein>
<keyword evidence="1" id="KW-0812">Transmembrane</keyword>
<accession>A0ABV9WFL2</accession>
<dbReference type="EMBL" id="JBHSIU010000105">
    <property type="protein sequence ID" value="MFC5006561.1"/>
    <property type="molecule type" value="Genomic_DNA"/>
</dbReference>
<sequence>MDQAALAALLHDGLITIDADGLMAPSGESEPEPAHSVPAAWLECLHRAERPTTMSELRDDPELRQRHEAFLKEQDALLADWNKPDLTGHGCAVFGASLVVGLLDAVLLVLSIPDSFYGPTAFERIFGLVTLMAVAAPVLTFTLIGAVLATYPAQPSPLYAYCAQLPPHPAVTALTAEEERLLAGASGVS</sequence>
<feature type="transmembrane region" description="Helical" evidence="1">
    <location>
        <begin position="125"/>
        <end position="149"/>
    </location>
</feature>
<organism evidence="2 3">
    <name type="scientific">Dactylosporangium cerinum</name>
    <dbReference type="NCBI Taxonomy" id="1434730"/>
    <lineage>
        <taxon>Bacteria</taxon>
        <taxon>Bacillati</taxon>
        <taxon>Actinomycetota</taxon>
        <taxon>Actinomycetes</taxon>
        <taxon>Micromonosporales</taxon>
        <taxon>Micromonosporaceae</taxon>
        <taxon>Dactylosporangium</taxon>
    </lineage>
</organism>
<proteinExistence type="predicted"/>
<dbReference type="RefSeq" id="WP_380127193.1">
    <property type="nucleotide sequence ID" value="NZ_JBHSIU010000105.1"/>
</dbReference>
<keyword evidence="3" id="KW-1185">Reference proteome</keyword>
<evidence type="ECO:0000256" key="1">
    <source>
        <dbReference type="SAM" id="Phobius"/>
    </source>
</evidence>
<evidence type="ECO:0000313" key="2">
    <source>
        <dbReference type="EMBL" id="MFC5006561.1"/>
    </source>
</evidence>
<name>A0ABV9WFL2_9ACTN</name>
<comment type="caution">
    <text evidence="2">The sequence shown here is derived from an EMBL/GenBank/DDBJ whole genome shotgun (WGS) entry which is preliminary data.</text>
</comment>
<keyword evidence="1" id="KW-0472">Membrane</keyword>
<gene>
    <name evidence="2" type="ORF">ACFPIJ_53165</name>
</gene>
<evidence type="ECO:0000313" key="3">
    <source>
        <dbReference type="Proteomes" id="UP001595912"/>
    </source>
</evidence>
<feature type="transmembrane region" description="Helical" evidence="1">
    <location>
        <begin position="91"/>
        <end position="113"/>
    </location>
</feature>
<keyword evidence="1" id="KW-1133">Transmembrane helix</keyword>
<evidence type="ECO:0008006" key="4">
    <source>
        <dbReference type="Google" id="ProtNLM"/>
    </source>
</evidence>
<reference evidence="3" key="1">
    <citation type="journal article" date="2019" name="Int. J. Syst. Evol. Microbiol.">
        <title>The Global Catalogue of Microorganisms (GCM) 10K type strain sequencing project: providing services to taxonomists for standard genome sequencing and annotation.</title>
        <authorList>
            <consortium name="The Broad Institute Genomics Platform"/>
            <consortium name="The Broad Institute Genome Sequencing Center for Infectious Disease"/>
            <person name="Wu L."/>
            <person name="Ma J."/>
        </authorList>
    </citation>
    <scope>NUCLEOTIDE SEQUENCE [LARGE SCALE GENOMIC DNA]</scope>
    <source>
        <strain evidence="3">CGMCC 4.7152</strain>
    </source>
</reference>
<dbReference type="Proteomes" id="UP001595912">
    <property type="component" value="Unassembled WGS sequence"/>
</dbReference>